<dbReference type="GO" id="GO:0043709">
    <property type="term" value="P:cell adhesion involved in single-species biofilm formation"/>
    <property type="evidence" value="ECO:0007669"/>
    <property type="project" value="TreeGrafter"/>
</dbReference>
<feature type="domain" description="GGDEF" evidence="4">
    <location>
        <begin position="22"/>
        <end position="154"/>
    </location>
</feature>
<gene>
    <name evidence="5" type="ORF">F5I99_13275</name>
</gene>
<dbReference type="Gene3D" id="3.30.70.270">
    <property type="match status" value="1"/>
</dbReference>
<dbReference type="EC" id="2.7.7.65" evidence="2"/>
<dbReference type="GO" id="GO:0052621">
    <property type="term" value="F:diguanylate cyclase activity"/>
    <property type="evidence" value="ECO:0007669"/>
    <property type="project" value="UniProtKB-EC"/>
</dbReference>
<dbReference type="EMBL" id="CP044222">
    <property type="protein sequence ID" value="QEW07383.1"/>
    <property type="molecule type" value="Genomic_DNA"/>
</dbReference>
<dbReference type="SUPFAM" id="SSF55073">
    <property type="entry name" value="Nucleotide cyclase"/>
    <property type="match status" value="1"/>
</dbReference>
<dbReference type="InterPro" id="IPR029787">
    <property type="entry name" value="Nucleotide_cyclase"/>
</dbReference>
<dbReference type="PROSITE" id="PS50887">
    <property type="entry name" value="GGDEF"/>
    <property type="match status" value="1"/>
</dbReference>
<evidence type="ECO:0000313" key="6">
    <source>
        <dbReference type="Proteomes" id="UP000325606"/>
    </source>
</evidence>
<keyword evidence="6" id="KW-1185">Reference proteome</keyword>
<dbReference type="CDD" id="cd01949">
    <property type="entry name" value="GGDEF"/>
    <property type="match status" value="1"/>
</dbReference>
<dbReference type="Proteomes" id="UP000325606">
    <property type="component" value="Chromosome"/>
</dbReference>
<dbReference type="Pfam" id="PF00990">
    <property type="entry name" value="GGDEF"/>
    <property type="match status" value="1"/>
</dbReference>
<dbReference type="NCBIfam" id="TIGR00254">
    <property type="entry name" value="GGDEF"/>
    <property type="match status" value="1"/>
</dbReference>
<accession>A0A5J6LG72</accession>
<sequence length="154" mass="17187">MHGRCFTEISDDIFKISKRNATALSILMVDLDKFKAINDTFGHKVGDDVLVQFATILEQALRKSDVSCRFGGGFVVLLPDTNMEGGLKVSENIREKAEQACMYLNSDLKVKYTVSIGVSQIDFTHELNIDKALQRIDEALYIAKNNGRNQVAVK</sequence>
<dbReference type="InterPro" id="IPR050469">
    <property type="entry name" value="Diguanylate_Cyclase"/>
</dbReference>
<dbReference type="RefSeq" id="WP_151056751.1">
    <property type="nucleotide sequence ID" value="NZ_CP044222.1"/>
</dbReference>
<dbReference type="KEGG" id="nik:F5I99_13275"/>
<reference evidence="5 6" key="1">
    <citation type="submission" date="2019-09" db="EMBL/GenBank/DDBJ databases">
        <title>Nitrincola iocasae sp. nov., a bacterium isolated from the sediment collected at a cold seep field in South China Sea.</title>
        <authorList>
            <person name="Zhang H."/>
            <person name="Wang H."/>
            <person name="Li C."/>
        </authorList>
    </citation>
    <scope>NUCLEOTIDE SEQUENCE [LARGE SCALE GENOMIC DNA]</scope>
    <source>
        <strain evidence="5 6">KXZD1103</strain>
    </source>
</reference>
<dbReference type="PANTHER" id="PTHR45138:SF9">
    <property type="entry name" value="DIGUANYLATE CYCLASE DGCM-RELATED"/>
    <property type="match status" value="1"/>
</dbReference>
<evidence type="ECO:0000313" key="5">
    <source>
        <dbReference type="EMBL" id="QEW07383.1"/>
    </source>
</evidence>
<dbReference type="InterPro" id="IPR000160">
    <property type="entry name" value="GGDEF_dom"/>
</dbReference>
<dbReference type="SMART" id="SM00267">
    <property type="entry name" value="GGDEF"/>
    <property type="match status" value="1"/>
</dbReference>
<organism evidence="5 6">
    <name type="scientific">Nitrincola iocasae</name>
    <dbReference type="NCBI Taxonomy" id="2614693"/>
    <lineage>
        <taxon>Bacteria</taxon>
        <taxon>Pseudomonadati</taxon>
        <taxon>Pseudomonadota</taxon>
        <taxon>Gammaproteobacteria</taxon>
        <taxon>Oceanospirillales</taxon>
        <taxon>Oceanospirillaceae</taxon>
        <taxon>Nitrincola</taxon>
    </lineage>
</organism>
<evidence type="ECO:0000259" key="4">
    <source>
        <dbReference type="PROSITE" id="PS50887"/>
    </source>
</evidence>
<dbReference type="GO" id="GO:0005886">
    <property type="term" value="C:plasma membrane"/>
    <property type="evidence" value="ECO:0007669"/>
    <property type="project" value="TreeGrafter"/>
</dbReference>
<evidence type="ECO:0000256" key="2">
    <source>
        <dbReference type="ARBA" id="ARBA00012528"/>
    </source>
</evidence>
<dbReference type="GO" id="GO:1902201">
    <property type="term" value="P:negative regulation of bacterial-type flagellum-dependent cell motility"/>
    <property type="evidence" value="ECO:0007669"/>
    <property type="project" value="TreeGrafter"/>
</dbReference>
<dbReference type="FunFam" id="3.30.70.270:FF:000001">
    <property type="entry name" value="Diguanylate cyclase domain protein"/>
    <property type="match status" value="1"/>
</dbReference>
<comment type="catalytic activity">
    <reaction evidence="3">
        <text>2 GTP = 3',3'-c-di-GMP + 2 diphosphate</text>
        <dbReference type="Rhea" id="RHEA:24898"/>
        <dbReference type="ChEBI" id="CHEBI:33019"/>
        <dbReference type="ChEBI" id="CHEBI:37565"/>
        <dbReference type="ChEBI" id="CHEBI:58805"/>
        <dbReference type="EC" id="2.7.7.65"/>
    </reaction>
</comment>
<comment type="cofactor">
    <cofactor evidence="1">
        <name>Mg(2+)</name>
        <dbReference type="ChEBI" id="CHEBI:18420"/>
    </cofactor>
</comment>
<name>A0A5J6LG72_9GAMM</name>
<evidence type="ECO:0000256" key="3">
    <source>
        <dbReference type="ARBA" id="ARBA00034247"/>
    </source>
</evidence>
<dbReference type="AlphaFoldDB" id="A0A5J6LG72"/>
<dbReference type="InterPro" id="IPR043128">
    <property type="entry name" value="Rev_trsase/Diguanyl_cyclase"/>
</dbReference>
<protein>
    <recommendedName>
        <fullName evidence="2">diguanylate cyclase</fullName>
        <ecNumber evidence="2">2.7.7.65</ecNumber>
    </recommendedName>
</protein>
<dbReference type="PANTHER" id="PTHR45138">
    <property type="entry name" value="REGULATORY COMPONENTS OF SENSORY TRANSDUCTION SYSTEM"/>
    <property type="match status" value="1"/>
</dbReference>
<evidence type="ECO:0000256" key="1">
    <source>
        <dbReference type="ARBA" id="ARBA00001946"/>
    </source>
</evidence>
<proteinExistence type="predicted"/>